<evidence type="ECO:0000256" key="2">
    <source>
        <dbReference type="SAM" id="MobiDB-lite"/>
    </source>
</evidence>
<evidence type="ECO:0000313" key="6">
    <source>
        <dbReference type="Proteomes" id="UP000693970"/>
    </source>
</evidence>
<dbReference type="Proteomes" id="UP000693970">
    <property type="component" value="Unassembled WGS sequence"/>
</dbReference>
<name>A0A9K3P9R6_9STRA</name>
<comment type="catalytic activity">
    <reaction evidence="1">
        <text>ATP + H2O = ADP + phosphate + H(+)</text>
        <dbReference type="Rhea" id="RHEA:13065"/>
        <dbReference type="ChEBI" id="CHEBI:15377"/>
        <dbReference type="ChEBI" id="CHEBI:15378"/>
        <dbReference type="ChEBI" id="CHEBI:30616"/>
        <dbReference type="ChEBI" id="CHEBI:43474"/>
        <dbReference type="ChEBI" id="CHEBI:456216"/>
        <dbReference type="EC" id="3.6.4.6"/>
    </reaction>
</comment>
<dbReference type="AlphaFoldDB" id="A0A9K3P9R6"/>
<evidence type="ECO:0000313" key="5">
    <source>
        <dbReference type="EMBL" id="KAG7338816.1"/>
    </source>
</evidence>
<keyword evidence="1" id="KW-0653">Protein transport</keyword>
<dbReference type="PANTHER" id="PTHR23078:SF2">
    <property type="entry name" value="VESICLE-FUSING ATPASE"/>
    <property type="match status" value="1"/>
</dbReference>
<feature type="compositionally biased region" description="Polar residues" evidence="2">
    <location>
        <begin position="241"/>
        <end position="252"/>
    </location>
</feature>
<keyword evidence="3" id="KW-1133">Transmembrane helix</keyword>
<dbReference type="InterPro" id="IPR003959">
    <property type="entry name" value="ATPase_AAA_core"/>
</dbReference>
<keyword evidence="3" id="KW-0812">Transmembrane</keyword>
<comment type="function">
    <text evidence="1">Required for vesicle-mediated transport. Catalyzes the fusion of transport vesicles within the Golgi cisternae. Is also required for transport from the endoplasmic reticulum to the Golgi stack. Seems to function as a fusion protein required for the delivery of cargo proteins to all compartments of the Golgi stack independent of vesicle origin.</text>
</comment>
<feature type="region of interest" description="Disordered" evidence="2">
    <location>
        <begin position="233"/>
        <end position="252"/>
    </location>
</feature>
<keyword evidence="1" id="KW-0067">ATP-binding</keyword>
<keyword evidence="1" id="KW-0460">Magnesium</keyword>
<reference evidence="5" key="1">
    <citation type="journal article" date="2021" name="Sci. Rep.">
        <title>Diploid genomic architecture of Nitzschia inconspicua, an elite biomass production diatom.</title>
        <authorList>
            <person name="Oliver A."/>
            <person name="Podell S."/>
            <person name="Pinowska A."/>
            <person name="Traller J.C."/>
            <person name="Smith S.R."/>
            <person name="McClure R."/>
            <person name="Beliaev A."/>
            <person name="Bohutskyi P."/>
            <person name="Hill E.A."/>
            <person name="Rabines A."/>
            <person name="Zheng H."/>
            <person name="Allen L.Z."/>
            <person name="Kuo A."/>
            <person name="Grigoriev I.V."/>
            <person name="Allen A.E."/>
            <person name="Hazlebeck D."/>
            <person name="Allen E.E."/>
        </authorList>
    </citation>
    <scope>NUCLEOTIDE SEQUENCE</scope>
    <source>
        <strain evidence="5">Hildebrandi</strain>
    </source>
</reference>
<feature type="transmembrane region" description="Helical" evidence="3">
    <location>
        <begin position="12"/>
        <end position="35"/>
    </location>
</feature>
<protein>
    <recommendedName>
        <fullName evidence="1">Vesicle-fusing ATPase</fullName>
        <ecNumber evidence="1">3.6.4.6</ecNumber>
    </recommendedName>
</protein>
<keyword evidence="1" id="KW-0378">Hydrolase</keyword>
<keyword evidence="3" id="KW-0472">Membrane</keyword>
<keyword evidence="6" id="KW-1185">Reference proteome</keyword>
<dbReference type="Pfam" id="PF00004">
    <property type="entry name" value="AAA"/>
    <property type="match status" value="1"/>
</dbReference>
<keyword evidence="1" id="KW-0963">Cytoplasm</keyword>
<gene>
    <name evidence="5" type="ORF">IV203_006842</name>
</gene>
<dbReference type="EMBL" id="JAGRRH010000048">
    <property type="protein sequence ID" value="KAG7338816.1"/>
    <property type="molecule type" value="Genomic_DNA"/>
</dbReference>
<accession>A0A9K3P9R6</accession>
<keyword evidence="1" id="KW-0813">Transport</keyword>
<dbReference type="InterPro" id="IPR039812">
    <property type="entry name" value="Vesicle-fus_ATPase"/>
</dbReference>
<feature type="region of interest" description="Disordered" evidence="2">
    <location>
        <begin position="571"/>
        <end position="595"/>
    </location>
</feature>
<feature type="compositionally biased region" description="Low complexity" evidence="2">
    <location>
        <begin position="68"/>
        <end position="81"/>
    </location>
</feature>
<dbReference type="SMART" id="SM00382">
    <property type="entry name" value="AAA"/>
    <property type="match status" value="1"/>
</dbReference>
<evidence type="ECO:0000259" key="4">
    <source>
        <dbReference type="SMART" id="SM00382"/>
    </source>
</evidence>
<dbReference type="GO" id="GO:0046872">
    <property type="term" value="F:metal ion binding"/>
    <property type="evidence" value="ECO:0007669"/>
    <property type="project" value="UniProtKB-UniRule"/>
</dbReference>
<proteinExistence type="inferred from homology"/>
<feature type="region of interest" description="Disordered" evidence="2">
    <location>
        <begin position="62"/>
        <end position="86"/>
    </location>
</feature>
<dbReference type="GO" id="GO:0005795">
    <property type="term" value="C:Golgi stack"/>
    <property type="evidence" value="ECO:0007669"/>
    <property type="project" value="TreeGrafter"/>
</dbReference>
<dbReference type="InterPro" id="IPR003593">
    <property type="entry name" value="AAA+_ATPase"/>
</dbReference>
<comment type="caution">
    <text evidence="5">The sequence shown here is derived from an EMBL/GenBank/DDBJ whole genome shotgun (WGS) entry which is preliminary data.</text>
</comment>
<dbReference type="GO" id="GO:0016887">
    <property type="term" value="F:ATP hydrolysis activity"/>
    <property type="evidence" value="ECO:0007669"/>
    <property type="project" value="InterPro"/>
</dbReference>
<feature type="region of interest" description="Disordered" evidence="2">
    <location>
        <begin position="151"/>
        <end position="192"/>
    </location>
</feature>
<comment type="subcellular location">
    <subcellularLocation>
        <location evidence="1">Cytoplasm</location>
    </subcellularLocation>
</comment>
<keyword evidence="1" id="KW-0547">Nucleotide-binding</keyword>
<dbReference type="OrthoDB" id="44807at2759"/>
<feature type="domain" description="AAA+ ATPase" evidence="4">
    <location>
        <begin position="314"/>
        <end position="449"/>
    </location>
</feature>
<evidence type="ECO:0000256" key="1">
    <source>
        <dbReference type="RuleBase" id="RU367045"/>
    </source>
</evidence>
<evidence type="ECO:0000256" key="3">
    <source>
        <dbReference type="SAM" id="Phobius"/>
    </source>
</evidence>
<keyword evidence="1" id="KW-0931">ER-Golgi transport</keyword>
<comment type="similarity">
    <text evidence="1">Belongs to the AAA ATPase family.</text>
</comment>
<dbReference type="GO" id="GO:0035494">
    <property type="term" value="P:SNARE complex disassembly"/>
    <property type="evidence" value="ECO:0007669"/>
    <property type="project" value="InterPro"/>
</dbReference>
<keyword evidence="1" id="KW-0479">Metal-binding</keyword>
<feature type="compositionally biased region" description="Low complexity" evidence="2">
    <location>
        <begin position="154"/>
        <end position="167"/>
    </location>
</feature>
<dbReference type="GO" id="GO:0006891">
    <property type="term" value="P:intra-Golgi vesicle-mediated transport"/>
    <property type="evidence" value="ECO:0007669"/>
    <property type="project" value="TreeGrafter"/>
</dbReference>
<dbReference type="GO" id="GO:0005524">
    <property type="term" value="F:ATP binding"/>
    <property type="evidence" value="ECO:0007669"/>
    <property type="project" value="UniProtKB-UniRule"/>
</dbReference>
<reference evidence="5" key="2">
    <citation type="submission" date="2021-04" db="EMBL/GenBank/DDBJ databases">
        <authorList>
            <person name="Podell S."/>
        </authorList>
    </citation>
    <scope>NUCLEOTIDE SEQUENCE</scope>
    <source>
        <strain evidence="5">Hildebrandi</strain>
    </source>
</reference>
<dbReference type="EC" id="3.6.4.6" evidence="1"/>
<comment type="cofactor">
    <cofactor evidence="1">
        <name>Mg(2+)</name>
        <dbReference type="ChEBI" id="CHEBI:18420"/>
    </cofactor>
    <text evidence="1">Binds 1 Mg(2+) ion per subunit.</text>
</comment>
<dbReference type="GO" id="GO:0043001">
    <property type="term" value="P:Golgi to plasma membrane protein transport"/>
    <property type="evidence" value="ECO:0007669"/>
    <property type="project" value="TreeGrafter"/>
</dbReference>
<organism evidence="5 6">
    <name type="scientific">Nitzschia inconspicua</name>
    <dbReference type="NCBI Taxonomy" id="303405"/>
    <lineage>
        <taxon>Eukaryota</taxon>
        <taxon>Sar</taxon>
        <taxon>Stramenopiles</taxon>
        <taxon>Ochrophyta</taxon>
        <taxon>Bacillariophyta</taxon>
        <taxon>Bacillariophyceae</taxon>
        <taxon>Bacillariophycidae</taxon>
        <taxon>Bacillariales</taxon>
        <taxon>Bacillariaceae</taxon>
        <taxon>Nitzschia</taxon>
    </lineage>
</organism>
<dbReference type="PANTHER" id="PTHR23078">
    <property type="entry name" value="VESICULAR-FUSION PROTEIN NSF"/>
    <property type="match status" value="1"/>
</dbReference>
<sequence>MLLLHNQHNHRNVPPIVLTVAILCHVLFVSTAFFLPKTHWQAQAFKQSEDIVDPFLSSRQSFPWSRYSSPSSSSSSSPSSSTDRNSEQNRVYIQGLMSNLGTLCDKYIMNGSPKGRSAHAQDVLEQFQKESDIMGKTDAEERRIEALKRKEWEQQYQQQQNTPQQNNVDDWRTQNQDSNNNNDDDRSSSLRQEGLSALSRRQKNNNGRPDLFTPTVLDPDAIATIANDKNALQEELKSSDRSQSLTGDQASSLTVEQASARVSEMIARAGSGDAFDGQALGIGGLDSVLVEIKRRIWTPLAAPPQLLKELGIHPVRGLLLYGKPGCGKTLLASTLGSILSPFRPITVVSGPEVLDKFVGSSEKNLRAIFDEPPSIYDNFRLRLREPDGAKHWKMQRCMFRQPTTGKNDGVQPLKVPTLVIGLTNKRSLIEPALLRPGRFEVQIEIPPPRTVEQRVSILKVHTKHMFDAGRLQVSDPPPGTAAAHHLESDEALLSYDGLLQRLAVDCDGFSGAALAGVARAAASHALERAVDEFSDMLRDSQSIKESGDSLSIMEHCLVTQDDFYDAITDIQNSMGTHDHSEEPDQESEEKKGENQ</sequence>
<feature type="compositionally biased region" description="Basic and acidic residues" evidence="2">
    <location>
        <begin position="576"/>
        <end position="595"/>
    </location>
</feature>